<dbReference type="GO" id="GO:0005524">
    <property type="term" value="F:ATP binding"/>
    <property type="evidence" value="ECO:0007669"/>
    <property type="project" value="InterPro"/>
</dbReference>
<accession>A0A397IDP5</accession>
<evidence type="ECO:0000313" key="3">
    <source>
        <dbReference type="Proteomes" id="UP000266861"/>
    </source>
</evidence>
<evidence type="ECO:0000313" key="2">
    <source>
        <dbReference type="EMBL" id="RHZ70940.1"/>
    </source>
</evidence>
<dbReference type="STRING" id="1348612.A0A397IDP5"/>
<proteinExistence type="predicted"/>
<dbReference type="AlphaFoldDB" id="A0A397IDP5"/>
<dbReference type="Pfam" id="PF02399">
    <property type="entry name" value="Herpes_ori_bp"/>
    <property type="match status" value="1"/>
</dbReference>
<feature type="domain" description="Replication origin-binding protein" evidence="1">
    <location>
        <begin position="346"/>
        <end position="488"/>
    </location>
</feature>
<dbReference type="GO" id="GO:0006260">
    <property type="term" value="P:DNA replication"/>
    <property type="evidence" value="ECO:0007669"/>
    <property type="project" value="InterPro"/>
</dbReference>
<dbReference type="GO" id="GO:0003688">
    <property type="term" value="F:DNA replication origin binding"/>
    <property type="evidence" value="ECO:0007669"/>
    <property type="project" value="InterPro"/>
</dbReference>
<dbReference type="InterPro" id="IPR003450">
    <property type="entry name" value="Replication_origin-bd"/>
</dbReference>
<organism evidence="2 3">
    <name type="scientific">Diversispora epigaea</name>
    <dbReference type="NCBI Taxonomy" id="1348612"/>
    <lineage>
        <taxon>Eukaryota</taxon>
        <taxon>Fungi</taxon>
        <taxon>Fungi incertae sedis</taxon>
        <taxon>Mucoromycota</taxon>
        <taxon>Glomeromycotina</taxon>
        <taxon>Glomeromycetes</taxon>
        <taxon>Diversisporales</taxon>
        <taxon>Diversisporaceae</taxon>
        <taxon>Diversispora</taxon>
    </lineage>
</organism>
<evidence type="ECO:0000259" key="1">
    <source>
        <dbReference type="Pfam" id="PF02399"/>
    </source>
</evidence>
<reference evidence="2 3" key="1">
    <citation type="submission" date="2018-08" db="EMBL/GenBank/DDBJ databases">
        <title>Genome and evolution of the arbuscular mycorrhizal fungus Diversispora epigaea (formerly Glomus versiforme) and its bacterial endosymbionts.</title>
        <authorList>
            <person name="Sun X."/>
            <person name="Fei Z."/>
            <person name="Harrison M."/>
        </authorList>
    </citation>
    <scope>NUCLEOTIDE SEQUENCE [LARGE SCALE GENOMIC DNA]</scope>
    <source>
        <strain evidence="2 3">IT104</strain>
    </source>
</reference>
<sequence>MDLLNRICKIAFSPAKEMLNNKVIQVEQGEYRKFSVVDSISEVYSLSGIYESINGQLLLRAVININALREYMESEKVNARDVFIRICCSYQFTELVYKLTGEKYDKFIDRGLSSRNFCLRLIGSAKKDRVKRILQFSLDNGWDKLNHVRIQLSANARFEVRPCTLSVEKINQKKIIVDQDALKNYANLVLQKYPEYLGSWDIEEKDSQWYVYFNQKTYLECPICKRTHDKDQRWFSRTRYDRIFIVKCFQQNRDEWVEIFNNPSIAKKIQQKNKNIMCLDGTYSILSPVIHNVKGPKFPWPFLEIPAWTNCDSPLTATEVYKEQYVKPLPEKGDVYVESPWETGKIYTLKHFIISEVINLLALFTRYTYSSTVTVRLNLKSYCDIETKDINLPDHQRVVCQIESLHRIINKCKCEKKCKCHPIPYDLWFDKVVSVNSQAHTRLAGRSRDRLYKLIHDARRIIVMDNDLTDLNIEWIKSFRKGKETILTEFWDWARVMSSLSYKERKSASLICHLRGDVQGITYVLIRKFPTLRIKRYHGKSDPIEKSQDFSNVEES</sequence>
<comment type="caution">
    <text evidence="2">The sequence shown here is derived from an EMBL/GenBank/DDBJ whole genome shotgun (WGS) entry which is preliminary data.</text>
</comment>
<name>A0A397IDP5_9GLOM</name>
<keyword evidence="3" id="KW-1185">Reference proteome</keyword>
<protein>
    <recommendedName>
        <fullName evidence="1">Replication origin-binding protein domain-containing protein</fullName>
    </recommendedName>
</protein>
<dbReference type="Proteomes" id="UP000266861">
    <property type="component" value="Unassembled WGS sequence"/>
</dbReference>
<dbReference type="EMBL" id="PQFF01000241">
    <property type="protein sequence ID" value="RHZ70940.1"/>
    <property type="molecule type" value="Genomic_DNA"/>
</dbReference>
<gene>
    <name evidence="2" type="ORF">Glove_264g38</name>
</gene>